<evidence type="ECO:0000256" key="1">
    <source>
        <dbReference type="ARBA" id="ARBA00004651"/>
    </source>
</evidence>
<feature type="domain" description="ABC transmembrane type-1" evidence="9">
    <location>
        <begin position="98"/>
        <end position="291"/>
    </location>
</feature>
<dbReference type="OrthoDB" id="4821463at2"/>
<dbReference type="GO" id="GO:0005886">
    <property type="term" value="C:plasma membrane"/>
    <property type="evidence" value="ECO:0007669"/>
    <property type="project" value="UniProtKB-SubCell"/>
</dbReference>
<comment type="similarity">
    <text evidence="7">Belongs to the binding-protein-dependent transport system permease family.</text>
</comment>
<keyword evidence="6 7" id="KW-0472">Membrane</keyword>
<dbReference type="Gene3D" id="1.10.3720.10">
    <property type="entry name" value="MetI-like"/>
    <property type="match status" value="1"/>
</dbReference>
<evidence type="ECO:0000313" key="11">
    <source>
        <dbReference type="Proteomes" id="UP000240542"/>
    </source>
</evidence>
<dbReference type="AlphaFoldDB" id="A0A2P8CYZ1"/>
<dbReference type="InterPro" id="IPR035906">
    <property type="entry name" value="MetI-like_sf"/>
</dbReference>
<evidence type="ECO:0000256" key="4">
    <source>
        <dbReference type="ARBA" id="ARBA00022692"/>
    </source>
</evidence>
<keyword evidence="3" id="KW-1003">Cell membrane</keyword>
<evidence type="ECO:0000256" key="2">
    <source>
        <dbReference type="ARBA" id="ARBA00022448"/>
    </source>
</evidence>
<dbReference type="InterPro" id="IPR000515">
    <property type="entry name" value="MetI-like"/>
</dbReference>
<dbReference type="PANTHER" id="PTHR43744:SF12">
    <property type="entry name" value="ABC TRANSPORTER PERMEASE PROTEIN MG189-RELATED"/>
    <property type="match status" value="1"/>
</dbReference>
<keyword evidence="4 7" id="KW-0812">Transmembrane</keyword>
<dbReference type="GO" id="GO:0055085">
    <property type="term" value="P:transmembrane transport"/>
    <property type="evidence" value="ECO:0007669"/>
    <property type="project" value="InterPro"/>
</dbReference>
<feature type="transmembrane region" description="Helical" evidence="7">
    <location>
        <begin position="270"/>
        <end position="291"/>
    </location>
</feature>
<feature type="transmembrane region" description="Helical" evidence="7">
    <location>
        <begin position="213"/>
        <end position="234"/>
    </location>
</feature>
<feature type="transmembrane region" description="Helical" evidence="7">
    <location>
        <begin position="135"/>
        <end position="157"/>
    </location>
</feature>
<keyword evidence="2 7" id="KW-0813">Transport</keyword>
<evidence type="ECO:0000256" key="6">
    <source>
        <dbReference type="ARBA" id="ARBA00023136"/>
    </source>
</evidence>
<evidence type="ECO:0000256" key="7">
    <source>
        <dbReference type="RuleBase" id="RU363032"/>
    </source>
</evidence>
<feature type="transmembrane region" description="Helical" evidence="7">
    <location>
        <begin position="102"/>
        <end position="123"/>
    </location>
</feature>
<name>A0A2P8CYZ1_9ACTN</name>
<feature type="transmembrane region" description="Helical" evidence="7">
    <location>
        <begin position="35"/>
        <end position="56"/>
    </location>
</feature>
<dbReference type="PANTHER" id="PTHR43744">
    <property type="entry name" value="ABC TRANSPORTER PERMEASE PROTEIN MG189-RELATED-RELATED"/>
    <property type="match status" value="1"/>
</dbReference>
<dbReference type="Proteomes" id="UP000240542">
    <property type="component" value="Unassembled WGS sequence"/>
</dbReference>
<accession>A0A2P8CYZ1</accession>
<feature type="region of interest" description="Disordered" evidence="8">
    <location>
        <begin position="1"/>
        <end position="26"/>
    </location>
</feature>
<dbReference type="RefSeq" id="WP_106585883.1">
    <property type="nucleotide sequence ID" value="NZ_PYGA01000023.1"/>
</dbReference>
<dbReference type="CDD" id="cd06261">
    <property type="entry name" value="TM_PBP2"/>
    <property type="match status" value="1"/>
</dbReference>
<dbReference type="EMBL" id="PYGA01000023">
    <property type="protein sequence ID" value="PSK90191.1"/>
    <property type="molecule type" value="Genomic_DNA"/>
</dbReference>
<dbReference type="Pfam" id="PF00528">
    <property type="entry name" value="BPD_transp_1"/>
    <property type="match status" value="1"/>
</dbReference>
<sequence>MAADVRPAAAPQESPANGTGRRALGARRRPSTSRIIIVAALTLAALYFLIPAYWLAVAATKSLGGLYGSFGLWFSEPQLWANLTALFTHDGGVFLRWSANTLLYAGVGSVVATLLAASTGYVLAKFEFRGRDTVFNVVLAGVLLPGTALALPSFMLFTELGLSNTVWAILLPSMVSPFGVYLCRIYAAAAVPDALIEAARVDGAGEIRIFATIALRIMTPALVTVLLFQFVSIWNNFFLPLVMLSDDRLYPITLGLVTLNSISERVPETVGLVVTGSFVAVVPLAVMMIVLQRFWRTGLTEGGVKS</sequence>
<feature type="transmembrane region" description="Helical" evidence="7">
    <location>
        <begin position="169"/>
        <end position="192"/>
    </location>
</feature>
<keyword evidence="11" id="KW-1185">Reference proteome</keyword>
<keyword evidence="5 7" id="KW-1133">Transmembrane helix</keyword>
<evidence type="ECO:0000256" key="5">
    <source>
        <dbReference type="ARBA" id="ARBA00022989"/>
    </source>
</evidence>
<organism evidence="10 11">
    <name type="scientific">Murinocardiopsis flavida</name>
    <dbReference type="NCBI Taxonomy" id="645275"/>
    <lineage>
        <taxon>Bacteria</taxon>
        <taxon>Bacillati</taxon>
        <taxon>Actinomycetota</taxon>
        <taxon>Actinomycetes</taxon>
        <taxon>Streptosporangiales</taxon>
        <taxon>Nocardiopsidaceae</taxon>
        <taxon>Murinocardiopsis</taxon>
    </lineage>
</organism>
<evidence type="ECO:0000256" key="8">
    <source>
        <dbReference type="SAM" id="MobiDB-lite"/>
    </source>
</evidence>
<evidence type="ECO:0000313" key="10">
    <source>
        <dbReference type="EMBL" id="PSK90191.1"/>
    </source>
</evidence>
<gene>
    <name evidence="10" type="ORF">CLV63_12320</name>
</gene>
<proteinExistence type="inferred from homology"/>
<evidence type="ECO:0000256" key="3">
    <source>
        <dbReference type="ARBA" id="ARBA00022475"/>
    </source>
</evidence>
<keyword evidence="10" id="KW-0762">Sugar transport</keyword>
<reference evidence="10 11" key="1">
    <citation type="submission" date="2018-03" db="EMBL/GenBank/DDBJ databases">
        <title>Genomic Encyclopedia of Archaeal and Bacterial Type Strains, Phase II (KMG-II): from individual species to whole genera.</title>
        <authorList>
            <person name="Goeker M."/>
        </authorList>
    </citation>
    <scope>NUCLEOTIDE SEQUENCE [LARGE SCALE GENOMIC DNA]</scope>
    <source>
        <strain evidence="10 11">DSM 45312</strain>
    </source>
</reference>
<protein>
    <submittedName>
        <fullName evidence="10">Multiple sugar transport system permease protein</fullName>
    </submittedName>
</protein>
<comment type="caution">
    <text evidence="10">The sequence shown here is derived from an EMBL/GenBank/DDBJ whole genome shotgun (WGS) entry which is preliminary data.</text>
</comment>
<dbReference type="PROSITE" id="PS50928">
    <property type="entry name" value="ABC_TM1"/>
    <property type="match status" value="1"/>
</dbReference>
<comment type="subcellular location">
    <subcellularLocation>
        <location evidence="1 7">Cell membrane</location>
        <topology evidence="1 7">Multi-pass membrane protein</topology>
    </subcellularLocation>
</comment>
<dbReference type="SUPFAM" id="SSF161098">
    <property type="entry name" value="MetI-like"/>
    <property type="match status" value="1"/>
</dbReference>
<evidence type="ECO:0000259" key="9">
    <source>
        <dbReference type="PROSITE" id="PS50928"/>
    </source>
</evidence>